<dbReference type="EnsemblPlants" id="MELO3C031103.2.1">
    <property type="protein sequence ID" value="MELO3C031103.2.1"/>
    <property type="gene ID" value="MELO3C031103.2"/>
</dbReference>
<dbReference type="AlphaFoldDB" id="A0A9I9EAL8"/>
<organism evidence="1">
    <name type="scientific">Cucumis melo</name>
    <name type="common">Muskmelon</name>
    <dbReference type="NCBI Taxonomy" id="3656"/>
    <lineage>
        <taxon>Eukaryota</taxon>
        <taxon>Viridiplantae</taxon>
        <taxon>Streptophyta</taxon>
        <taxon>Embryophyta</taxon>
        <taxon>Tracheophyta</taxon>
        <taxon>Spermatophyta</taxon>
        <taxon>Magnoliopsida</taxon>
        <taxon>eudicotyledons</taxon>
        <taxon>Gunneridae</taxon>
        <taxon>Pentapetalae</taxon>
        <taxon>rosids</taxon>
        <taxon>fabids</taxon>
        <taxon>Cucurbitales</taxon>
        <taxon>Cucurbitaceae</taxon>
        <taxon>Benincaseae</taxon>
        <taxon>Cucumis</taxon>
    </lineage>
</organism>
<accession>A0A9I9EAL8</accession>
<protein>
    <submittedName>
        <fullName evidence="1">Uncharacterized protein</fullName>
    </submittedName>
</protein>
<name>A0A9I9EAL8_CUCME</name>
<proteinExistence type="predicted"/>
<evidence type="ECO:0000313" key="1">
    <source>
        <dbReference type="EnsemblPlants" id="MELO3C031103.2.1"/>
    </source>
</evidence>
<reference evidence="1" key="1">
    <citation type="submission" date="2023-03" db="UniProtKB">
        <authorList>
            <consortium name="EnsemblPlants"/>
        </authorList>
    </citation>
    <scope>IDENTIFICATION</scope>
</reference>
<sequence>MHFLETEVDAKPLNIRIYSLHNYDLPNSRHQDVIIENSSTFHNLLPIQKYKVYQCIIFNSETKIIKEHKLLTNVPHLYTNLKPNSIQSKNIGVVLSVACGSFG</sequence>
<dbReference type="Gramene" id="MELO3C031103.2.1">
    <property type="protein sequence ID" value="MELO3C031103.2.1"/>
    <property type="gene ID" value="MELO3C031103.2"/>
</dbReference>